<keyword evidence="3" id="KW-0479">Metal-binding</keyword>
<gene>
    <name evidence="13" type="ORF">ACFSBH_13630</name>
</gene>
<evidence type="ECO:0000313" key="14">
    <source>
        <dbReference type="Proteomes" id="UP001597221"/>
    </source>
</evidence>
<dbReference type="RefSeq" id="WP_251511628.1">
    <property type="nucleotide sequence ID" value="NZ_JAMBON010000002.1"/>
</dbReference>
<feature type="domain" description="Non-canonical purine NTP phosphatase/PRRC1" evidence="12">
    <location>
        <begin position="6"/>
        <end position="154"/>
    </location>
</feature>
<evidence type="ECO:0000256" key="7">
    <source>
        <dbReference type="ARBA" id="ARBA00023080"/>
    </source>
</evidence>
<organism evidence="13 14">
    <name type="scientific">Oceanobacillus luteolus</name>
    <dbReference type="NCBI Taxonomy" id="1274358"/>
    <lineage>
        <taxon>Bacteria</taxon>
        <taxon>Bacillati</taxon>
        <taxon>Bacillota</taxon>
        <taxon>Bacilli</taxon>
        <taxon>Bacillales</taxon>
        <taxon>Bacillaceae</taxon>
        <taxon>Oceanobacillus</taxon>
    </lineage>
</organism>
<evidence type="ECO:0000256" key="2">
    <source>
        <dbReference type="ARBA" id="ARBA00001946"/>
    </source>
</evidence>
<comment type="catalytic activity">
    <reaction evidence="10">
        <text>ITP + H2O = IDP + phosphate + H(+)</text>
        <dbReference type="Rhea" id="RHEA:28330"/>
        <dbReference type="ChEBI" id="CHEBI:15377"/>
        <dbReference type="ChEBI" id="CHEBI:15378"/>
        <dbReference type="ChEBI" id="CHEBI:43474"/>
        <dbReference type="ChEBI" id="CHEBI:58280"/>
        <dbReference type="ChEBI" id="CHEBI:61402"/>
        <dbReference type="EC" id="3.6.1.73"/>
    </reaction>
</comment>
<evidence type="ECO:0000256" key="5">
    <source>
        <dbReference type="ARBA" id="ARBA00022801"/>
    </source>
</evidence>
<evidence type="ECO:0000256" key="4">
    <source>
        <dbReference type="ARBA" id="ARBA00022741"/>
    </source>
</evidence>
<evidence type="ECO:0000313" key="13">
    <source>
        <dbReference type="EMBL" id="MFD1608666.1"/>
    </source>
</evidence>
<dbReference type="SUPFAM" id="SSF52972">
    <property type="entry name" value="ITPase-like"/>
    <property type="match status" value="1"/>
</dbReference>
<evidence type="ECO:0000259" key="12">
    <source>
        <dbReference type="Pfam" id="PF01931"/>
    </source>
</evidence>
<comment type="cofactor">
    <cofactor evidence="1">
        <name>Mn(2+)</name>
        <dbReference type="ChEBI" id="CHEBI:29035"/>
    </cofactor>
</comment>
<keyword evidence="4" id="KW-0547">Nucleotide-binding</keyword>
<dbReference type="EMBL" id="JBHUDE010000124">
    <property type="protein sequence ID" value="MFD1608666.1"/>
    <property type="molecule type" value="Genomic_DNA"/>
</dbReference>
<name>A0ABW4HT01_9BACI</name>
<dbReference type="EC" id="3.6.1.73" evidence="9"/>
<dbReference type="InterPro" id="IPR050299">
    <property type="entry name" value="YjjX_NTPase"/>
</dbReference>
<dbReference type="Proteomes" id="UP001597221">
    <property type="component" value="Unassembled WGS sequence"/>
</dbReference>
<keyword evidence="6" id="KW-0460">Magnesium</keyword>
<keyword evidence="8" id="KW-0464">Manganese</keyword>
<proteinExistence type="predicted"/>
<keyword evidence="7" id="KW-0546">Nucleotide metabolism</keyword>
<evidence type="ECO:0000256" key="1">
    <source>
        <dbReference type="ARBA" id="ARBA00001936"/>
    </source>
</evidence>
<evidence type="ECO:0000256" key="6">
    <source>
        <dbReference type="ARBA" id="ARBA00022842"/>
    </source>
</evidence>
<evidence type="ECO:0000256" key="9">
    <source>
        <dbReference type="ARBA" id="ARBA00038901"/>
    </source>
</evidence>
<dbReference type="Gene3D" id="3.90.950.10">
    <property type="match status" value="1"/>
</dbReference>
<dbReference type="InterPro" id="IPR026533">
    <property type="entry name" value="NTPase/PRRC1"/>
</dbReference>
<evidence type="ECO:0000256" key="11">
    <source>
        <dbReference type="ARBA" id="ARBA00048781"/>
    </source>
</evidence>
<sequence length="167" mass="18241">MKLILGSKNPTKIRACKAVFPEHEVIGVSVASNVSPQPSTDEETRQGSINRALASISSKDADMGVGLEGGVMLLEGRLYLCNWGALVTSNGDIYTASGARIELPIDFVPELNSGKELGEIMEAYSKKEDVRSNEGAVGIFTNDIVDRSEMFTHVMQLLRGQMEYWSR</sequence>
<evidence type="ECO:0000256" key="10">
    <source>
        <dbReference type="ARBA" id="ARBA00048174"/>
    </source>
</evidence>
<comment type="caution">
    <text evidence="13">The sequence shown here is derived from an EMBL/GenBank/DDBJ whole genome shotgun (WGS) entry which is preliminary data.</text>
</comment>
<accession>A0ABW4HT01</accession>
<dbReference type="PANTHER" id="PTHR34699">
    <property type="match status" value="1"/>
</dbReference>
<evidence type="ECO:0000256" key="8">
    <source>
        <dbReference type="ARBA" id="ARBA00023211"/>
    </source>
</evidence>
<dbReference type="PANTHER" id="PTHR34699:SF2">
    <property type="entry name" value="NON-CANONICAL PURINE NTP PHOSPHATASE_PRRC1 DOMAIN-CONTAINING PROTEIN"/>
    <property type="match status" value="1"/>
</dbReference>
<reference evidence="14" key="1">
    <citation type="journal article" date="2019" name="Int. J. Syst. Evol. Microbiol.">
        <title>The Global Catalogue of Microorganisms (GCM) 10K type strain sequencing project: providing services to taxonomists for standard genome sequencing and annotation.</title>
        <authorList>
            <consortium name="The Broad Institute Genomics Platform"/>
            <consortium name="The Broad Institute Genome Sequencing Center for Infectious Disease"/>
            <person name="Wu L."/>
            <person name="Ma J."/>
        </authorList>
    </citation>
    <scope>NUCLEOTIDE SEQUENCE [LARGE SCALE GENOMIC DNA]</scope>
    <source>
        <strain evidence="14">CGMCC 1.12376</strain>
    </source>
</reference>
<comment type="catalytic activity">
    <reaction evidence="11">
        <text>XTP + H2O = XDP + phosphate + H(+)</text>
        <dbReference type="Rhea" id="RHEA:28406"/>
        <dbReference type="ChEBI" id="CHEBI:15377"/>
        <dbReference type="ChEBI" id="CHEBI:15378"/>
        <dbReference type="ChEBI" id="CHEBI:43474"/>
        <dbReference type="ChEBI" id="CHEBI:59884"/>
        <dbReference type="ChEBI" id="CHEBI:61314"/>
        <dbReference type="EC" id="3.6.1.73"/>
    </reaction>
</comment>
<evidence type="ECO:0000256" key="3">
    <source>
        <dbReference type="ARBA" id="ARBA00022723"/>
    </source>
</evidence>
<comment type="cofactor">
    <cofactor evidence="2">
        <name>Mg(2+)</name>
        <dbReference type="ChEBI" id="CHEBI:18420"/>
    </cofactor>
</comment>
<dbReference type="Pfam" id="PF01931">
    <property type="entry name" value="NTPase_I-T"/>
    <property type="match status" value="1"/>
</dbReference>
<protein>
    <recommendedName>
        <fullName evidence="9">inosine/xanthosine triphosphatase</fullName>
        <ecNumber evidence="9">3.6.1.73</ecNumber>
    </recommendedName>
</protein>
<keyword evidence="5" id="KW-0378">Hydrolase</keyword>
<dbReference type="InterPro" id="IPR029001">
    <property type="entry name" value="ITPase-like_fam"/>
</dbReference>
<keyword evidence="14" id="KW-1185">Reference proteome</keyword>
<dbReference type="NCBIfam" id="NF002850">
    <property type="entry name" value="PRK03114.1"/>
    <property type="match status" value="1"/>
</dbReference>